<keyword evidence="2" id="KW-1185">Reference proteome</keyword>
<organism evidence="1 2">
    <name type="scientific">Fictibacillus arsenicus</name>
    <dbReference type="NCBI Taxonomy" id="255247"/>
    <lineage>
        <taxon>Bacteria</taxon>
        <taxon>Bacillati</taxon>
        <taxon>Bacillota</taxon>
        <taxon>Bacilli</taxon>
        <taxon>Bacillales</taxon>
        <taxon>Fictibacillaceae</taxon>
        <taxon>Fictibacillus</taxon>
    </lineage>
</organism>
<dbReference type="KEGG" id="far:ABE41_005080"/>
<protein>
    <submittedName>
        <fullName evidence="1">Uncharacterized protein</fullName>
    </submittedName>
</protein>
<evidence type="ECO:0000313" key="1">
    <source>
        <dbReference type="EMBL" id="ANX11371.1"/>
    </source>
</evidence>
<proteinExistence type="predicted"/>
<reference evidence="1 2" key="1">
    <citation type="submission" date="2016-08" db="EMBL/GenBank/DDBJ databases">
        <title>Complete genome sequence of Fictibacillus arsenicus G25-54, a strain with toxicity to nematodes and a potential arsenic-resistance activity.</title>
        <authorList>
            <person name="Zheng Z."/>
        </authorList>
    </citation>
    <scope>NUCLEOTIDE SEQUENCE [LARGE SCALE GENOMIC DNA]</scope>
    <source>
        <strain evidence="1 2">G25-54</strain>
    </source>
</reference>
<dbReference type="AlphaFoldDB" id="A0A1B1Z1Y0"/>
<dbReference type="STRING" id="255247.ABE41_005080"/>
<dbReference type="Proteomes" id="UP000077412">
    <property type="component" value="Chromosome"/>
</dbReference>
<accession>A0A1B1Z1Y0</accession>
<evidence type="ECO:0000313" key="2">
    <source>
        <dbReference type="Proteomes" id="UP000077412"/>
    </source>
</evidence>
<gene>
    <name evidence="1" type="ORF">ABE41_005080</name>
</gene>
<dbReference type="EMBL" id="CP016761">
    <property type="protein sequence ID" value="ANX11371.1"/>
    <property type="molecule type" value="Genomic_DNA"/>
</dbReference>
<name>A0A1B1Z1Y0_9BACL</name>
<sequence length="83" mass="9762">MKSSPHYRFFRVISGGDLLDIEIFQYPHKTTVIISMLYYKQEHILMVSQTNPDRRTAIRLASFSFLKSKNLYEKKLNIPPVLS</sequence>